<dbReference type="SUPFAM" id="SSF48371">
    <property type="entry name" value="ARM repeat"/>
    <property type="match status" value="1"/>
</dbReference>
<protein>
    <submittedName>
        <fullName evidence="1">DNA alkylation repair protein</fullName>
    </submittedName>
</protein>
<reference evidence="1" key="1">
    <citation type="submission" date="2022-08" db="EMBL/GenBank/DDBJ databases">
        <authorList>
            <person name="Deng Y."/>
            <person name="Han X.-F."/>
            <person name="Zhang Y.-Q."/>
        </authorList>
    </citation>
    <scope>NUCLEOTIDE SEQUENCE</scope>
    <source>
        <strain evidence="1">CPCC 205716</strain>
    </source>
</reference>
<name>A0ABT2GJD9_9MICO</name>
<dbReference type="Proteomes" id="UP001165580">
    <property type="component" value="Unassembled WGS sequence"/>
</dbReference>
<accession>A0ABT2GJD9</accession>
<keyword evidence="2" id="KW-1185">Reference proteome</keyword>
<dbReference type="EMBL" id="JANTEZ010000004">
    <property type="protein sequence ID" value="MCS5715410.1"/>
    <property type="molecule type" value="Genomic_DNA"/>
</dbReference>
<dbReference type="InterPro" id="IPR014825">
    <property type="entry name" value="DNA_alkylation"/>
</dbReference>
<sequence length="367" mass="40317">MDELISPHVVVRLRDSLEAVAPGLELTGLHEAERTVAGRRLRDRVDLVREALLGDVPPGFPAAERTVQDVIATPGFSGWMVWPVTEFVAARAIDDGSPSAFDAGMDLLAVLTSMLSSEFAVRDMLNAHPERAVYTMRGWTGHPDEHVRRLASEGSRSYLPWAKRVPWLIAHPDATRGIIDRLYRDPEEYVRRSVANHLNDLSRVDPRLVTEVAGGWQGEPDENTPWVVRHGLRTLIKKADPQALALLGYAGDGLRVDRPELSTSTVPQGGELGFTAMVTNDGDTDATVAIDYSIGFVRANGAVSPKTFKLTSRRLAPGESIRVAKTHSFRPITTRTYYPGLHFLTVQANGTLSPRADFELEGRAGSR</sequence>
<dbReference type="Pfam" id="PF08713">
    <property type="entry name" value="DNA_alkylation"/>
    <property type="match status" value="1"/>
</dbReference>
<dbReference type="InterPro" id="IPR016024">
    <property type="entry name" value="ARM-type_fold"/>
</dbReference>
<proteinExistence type="predicted"/>
<evidence type="ECO:0000313" key="2">
    <source>
        <dbReference type="Proteomes" id="UP001165580"/>
    </source>
</evidence>
<gene>
    <name evidence="1" type="ORF">NVV95_12720</name>
</gene>
<evidence type="ECO:0000313" key="1">
    <source>
        <dbReference type="EMBL" id="MCS5715410.1"/>
    </source>
</evidence>
<comment type="caution">
    <text evidence="1">The sequence shown here is derived from an EMBL/GenBank/DDBJ whole genome shotgun (WGS) entry which is preliminary data.</text>
</comment>
<dbReference type="Gene3D" id="1.25.40.290">
    <property type="entry name" value="ARM repeat domains"/>
    <property type="match status" value="1"/>
</dbReference>
<dbReference type="RefSeq" id="WP_259486903.1">
    <property type="nucleotide sequence ID" value="NZ_JANTEZ010000004.1"/>
</dbReference>
<organism evidence="1 2">
    <name type="scientific">Herbiconiux gentiana</name>
    <dbReference type="NCBI Taxonomy" id="2970912"/>
    <lineage>
        <taxon>Bacteria</taxon>
        <taxon>Bacillati</taxon>
        <taxon>Actinomycetota</taxon>
        <taxon>Actinomycetes</taxon>
        <taxon>Micrococcales</taxon>
        <taxon>Microbacteriaceae</taxon>
        <taxon>Herbiconiux</taxon>
    </lineage>
</organism>